<evidence type="ECO:0000313" key="4">
    <source>
        <dbReference type="RefSeq" id="XP_028966354.1"/>
    </source>
</evidence>
<dbReference type="InterPro" id="IPR008042">
    <property type="entry name" value="Retrotrans_Pao"/>
</dbReference>
<dbReference type="Proteomes" id="UP000694867">
    <property type="component" value="Unplaced"/>
</dbReference>
<feature type="domain" description="Integrase catalytic" evidence="2">
    <location>
        <begin position="1622"/>
        <end position="1810"/>
    </location>
</feature>
<dbReference type="PANTHER" id="PTHR47331">
    <property type="entry name" value="PHD-TYPE DOMAIN-CONTAINING PROTEIN"/>
    <property type="match status" value="1"/>
</dbReference>
<dbReference type="PROSITE" id="PS50994">
    <property type="entry name" value="INTEGRASE"/>
    <property type="match status" value="1"/>
</dbReference>
<dbReference type="SUPFAM" id="SSF53098">
    <property type="entry name" value="Ribonuclease H-like"/>
    <property type="match status" value="1"/>
</dbReference>
<reference evidence="4" key="1">
    <citation type="submission" date="2025-08" db="UniProtKB">
        <authorList>
            <consortium name="RefSeq"/>
        </authorList>
    </citation>
    <scope>IDENTIFICATION</scope>
</reference>
<dbReference type="InterPro" id="IPR012337">
    <property type="entry name" value="RNaseH-like_sf"/>
</dbReference>
<dbReference type="Gene3D" id="3.30.420.10">
    <property type="entry name" value="Ribonuclease H-like superfamily/Ribonuclease H"/>
    <property type="match status" value="1"/>
</dbReference>
<feature type="compositionally biased region" description="Low complexity" evidence="1">
    <location>
        <begin position="106"/>
        <end position="115"/>
    </location>
</feature>
<proteinExistence type="predicted"/>
<dbReference type="Pfam" id="PF18701">
    <property type="entry name" value="DUF5641"/>
    <property type="match status" value="1"/>
</dbReference>
<dbReference type="KEGG" id="goe:100898826"/>
<protein>
    <submittedName>
        <fullName evidence="4">Uncharacterized protein LOC100898826</fullName>
    </submittedName>
</protein>
<dbReference type="PANTHER" id="PTHR47331:SF1">
    <property type="entry name" value="GAG-LIKE PROTEIN"/>
    <property type="match status" value="1"/>
</dbReference>
<evidence type="ECO:0000313" key="3">
    <source>
        <dbReference type="Proteomes" id="UP000694867"/>
    </source>
</evidence>
<dbReference type="GO" id="GO:0003676">
    <property type="term" value="F:nucleic acid binding"/>
    <property type="evidence" value="ECO:0007669"/>
    <property type="project" value="InterPro"/>
</dbReference>
<dbReference type="InterPro" id="IPR005312">
    <property type="entry name" value="DUF1759"/>
</dbReference>
<dbReference type="GO" id="GO:0042575">
    <property type="term" value="C:DNA polymerase complex"/>
    <property type="evidence" value="ECO:0007669"/>
    <property type="project" value="UniProtKB-ARBA"/>
</dbReference>
<dbReference type="InterPro" id="IPR043502">
    <property type="entry name" value="DNA/RNA_pol_sf"/>
</dbReference>
<dbReference type="RefSeq" id="XP_028966354.1">
    <property type="nucleotide sequence ID" value="XM_029110521.1"/>
</dbReference>
<dbReference type="Pfam" id="PF05380">
    <property type="entry name" value="Peptidase_A17"/>
    <property type="match status" value="1"/>
</dbReference>
<sequence>MSMNKEYPSDENLPGPSWKHQEIEKASRESNTDTPPEDENAKLVNTLRRKERARDIVYKQVEVINEEIDYLNANEEPAKLARTVDFITRSLQAAERQCENLTTQVSRSRSSSSTSENAANANGIQGEPPVQSTPIGEPRKNPDPEVRFNHSFLDTRSLERQGEVGDSGANHRTNNRPPPLPPGRNLYFPPENPVRNPIGFSGVTNLTSSGGQAQMPPGLPARSITGATVDQDSIMDFSHLENTWLQPRTAERFNTSDRFSLGRKAREVPRFSGDTREFRKWQQLLKVFVDDTPRPTMEKFNLLRHSLSGKALDAIAHLQWEESHYALAKEIIHERFGDSKLARNSHIREIDKLLERGLIQYHRLESFSETLSLNVKALLALDNSYAELSTATMQRILRCLPTDLREKFIRKLAKRKLSDPLITDLEFMLEFLNLTVKVRREAELEGGGFPQRDSRRPTFHQGKPPASKPRHFQHQAYTPHRATHNFFTSGQKQSSGDSNQHSKVDKSCIFCGDDHESFRCKATLTLEERRERVIQQKACWICLKRNHSAKTCRDGPKRNCAKCNGRHYVIMCKKAQLDTASFMISTVPTTTTTVAMAFDGKGNVAEPEILLPLAVVWIGTKTRRARVRVLLDSGAHRSYIVSEAANLIGAVPTGAIKTAMKTMGNVVTTMDTWLHRITITSQHDPSIAIDIDCIEAPSITDSEFPEVTENFGLLPVADKMMDDVSDILHMGLGLQWYSGRVRTRDAHRSITLRAASITTNGGRSGKTSKLAASLQSPPTRNRPKNPRDVSVDDDLKFLWEGEFMGVDPTLPQETDKLNEELNEFFESTVERRPDGRIRLSLPFKDNLDTLGDNENLARSRLHAFLKKLKKSPTKLAAVDKEIRDYLANGFAEEATPRQQGQLAHYLPLQAVFKMNENETKIIKTRVVKDAGARRSHEAALNDCLHQGENLLPLIPKVLCAFRESTYAITADIEKAFLQFEINPSDRTFLRFLWPLGIAERPDAPIREFWTRVLDFGLICSPWLHIKGVKHHLTECIRQFPADERFIREIADNLYMDDVCFSADSHTDAEYKIARAFEMFQLAHFPLRKWGTSDERIAEAIRRLSPLENTSITVGDDDAKFLGVRWYQSTDHLGVFTQKALTELSRDSPSKRKLLKGLAQIYDPLGIIAPVSVKAKILFQSLWKEAIDWDDKLPEKIILQYDDFVHTLQRCSDFRVQRPLTSRFSAARFELHAFCDASLEAYGAALYLRSVDTDYAESRLIIAKARVAPTKQKWSIHRYELMGALMAARMAANIRGYLKINISSEFFWIDNMACVSWIHSAPEKWQPFVANRVREIARLTATDAWRYVRSEENPADILSRGTDISDSESRSRWLHGPSWLCDSRWKAPTDNQPVTETEIEKEPSIQQCLHTIQPRANNAVDNLFDSTRFSSWSKFVRTQAYCNRILAFARRIKSKSPPSGNRRPTTKIERGDALQIDSIEYQRAEKDLLKRIQGRYFRAEIDDPRNIPTSSRIAQYHPFVGEDGLLRARSRLEKSSTHTYDEKFPIIVPSNDGWAKLVALTVHGRECWHWGGIAFTLQKLRERFSLLKARKIVHEVLRTCPGCKRFNAKPAIEPTPALPAFRVERTPPFFFCGVDFAGPIFYRKENGKSAKSYMLLFTCAVSRAVHIQLTMDLSTYEVLRALQKFLHRFPSAQNFISDNGASFRRADLEIKLIYSHIVKGEISKWLSDSKLTWRFITPAAPWVGGFWERMVGCAKRCLQRTLGSNIPYFRDLEVILSGVEAIINQRPLTAVSTDPNEVRALTPANLLYGYEGTSQLPESEEIPKLRKDIGAVVFSKRWNFQQKMLSAFWKRFHSEYLAYLRSANSRRPVKERSLKVGEVCLLKEENAPRSQWPLVRVTELHPSTTDNRNRTCTIRFGNGKTLLRPTKLLYPLEPESTDPLL</sequence>
<feature type="compositionally biased region" description="Basic and acidic residues" evidence="1">
    <location>
        <begin position="19"/>
        <end position="31"/>
    </location>
</feature>
<dbReference type="InterPro" id="IPR036397">
    <property type="entry name" value="RNaseH_sf"/>
</dbReference>
<organism evidence="3 4">
    <name type="scientific">Galendromus occidentalis</name>
    <name type="common">western predatory mite</name>
    <dbReference type="NCBI Taxonomy" id="34638"/>
    <lineage>
        <taxon>Eukaryota</taxon>
        <taxon>Metazoa</taxon>
        <taxon>Ecdysozoa</taxon>
        <taxon>Arthropoda</taxon>
        <taxon>Chelicerata</taxon>
        <taxon>Arachnida</taxon>
        <taxon>Acari</taxon>
        <taxon>Parasitiformes</taxon>
        <taxon>Mesostigmata</taxon>
        <taxon>Gamasina</taxon>
        <taxon>Phytoseioidea</taxon>
        <taxon>Phytoseiidae</taxon>
        <taxon>Typhlodrominae</taxon>
        <taxon>Galendromus</taxon>
    </lineage>
</organism>
<dbReference type="GO" id="GO:0015074">
    <property type="term" value="P:DNA integration"/>
    <property type="evidence" value="ECO:0007669"/>
    <property type="project" value="InterPro"/>
</dbReference>
<dbReference type="SUPFAM" id="SSF56672">
    <property type="entry name" value="DNA/RNA polymerases"/>
    <property type="match status" value="1"/>
</dbReference>
<dbReference type="InterPro" id="IPR040676">
    <property type="entry name" value="DUF5641"/>
</dbReference>
<evidence type="ECO:0000259" key="2">
    <source>
        <dbReference type="PROSITE" id="PS50994"/>
    </source>
</evidence>
<dbReference type="InterPro" id="IPR043128">
    <property type="entry name" value="Rev_trsase/Diguanyl_cyclase"/>
</dbReference>
<evidence type="ECO:0000256" key="1">
    <source>
        <dbReference type="SAM" id="MobiDB-lite"/>
    </source>
</evidence>
<feature type="compositionally biased region" description="Basic and acidic residues" evidence="1">
    <location>
        <begin position="137"/>
        <end position="148"/>
    </location>
</feature>
<feature type="compositionally biased region" description="Polar residues" evidence="1">
    <location>
        <begin position="757"/>
        <end position="767"/>
    </location>
</feature>
<feature type="region of interest" description="Disordered" evidence="1">
    <location>
        <begin position="445"/>
        <end position="471"/>
    </location>
</feature>
<dbReference type="Gene3D" id="3.30.70.270">
    <property type="match status" value="1"/>
</dbReference>
<feature type="region of interest" description="Disordered" evidence="1">
    <location>
        <begin position="757"/>
        <end position="789"/>
    </location>
</feature>
<dbReference type="GO" id="GO:0071897">
    <property type="term" value="P:DNA biosynthetic process"/>
    <property type="evidence" value="ECO:0007669"/>
    <property type="project" value="UniProtKB-ARBA"/>
</dbReference>
<feature type="region of interest" description="Disordered" evidence="1">
    <location>
        <begin position="1"/>
        <end position="47"/>
    </location>
</feature>
<name>A0AAJ7SD84_9ACAR</name>
<dbReference type="Pfam" id="PF03564">
    <property type="entry name" value="DUF1759"/>
    <property type="match status" value="1"/>
</dbReference>
<gene>
    <name evidence="4" type="primary">LOC100898826</name>
</gene>
<keyword evidence="3" id="KW-1185">Reference proteome</keyword>
<dbReference type="Gene3D" id="3.10.10.10">
    <property type="entry name" value="HIV Type 1 Reverse Transcriptase, subunit A, domain 1"/>
    <property type="match status" value="1"/>
</dbReference>
<dbReference type="GeneID" id="100898826"/>
<accession>A0AAJ7SD84</accession>
<feature type="region of interest" description="Disordered" evidence="1">
    <location>
        <begin position="98"/>
        <end position="185"/>
    </location>
</feature>
<dbReference type="InterPro" id="IPR001584">
    <property type="entry name" value="Integrase_cat-core"/>
</dbReference>